<dbReference type="InterPro" id="IPR036390">
    <property type="entry name" value="WH_DNA-bd_sf"/>
</dbReference>
<dbReference type="PRINTS" id="PR00778">
    <property type="entry name" value="HTHARSR"/>
</dbReference>
<dbReference type="Proteomes" id="UP000236520">
    <property type="component" value="Unassembled WGS sequence"/>
</dbReference>
<protein>
    <submittedName>
        <fullName evidence="6">ArsR family transcriptional regulator</fullName>
    </submittedName>
</protein>
<dbReference type="AlphaFoldDB" id="A0A2J7YXF8"/>
<name>A0A2J7YXF8_STRMQ</name>
<dbReference type="InterPro" id="IPR036388">
    <property type="entry name" value="WH-like_DNA-bd_sf"/>
</dbReference>
<dbReference type="Proteomes" id="UP000536624">
    <property type="component" value="Unassembled WGS sequence"/>
</dbReference>
<reference evidence="6 9" key="2">
    <citation type="submission" date="2020-02" db="EMBL/GenBank/DDBJ databases">
        <title>Streptomyces malaysiensis DSM14702 (JHCC583434, PFL_A843) Genome sequencing and assembly.</title>
        <authorList>
            <person name="Samborskyy M."/>
        </authorList>
    </citation>
    <scope>NUCLEOTIDE SEQUENCE [LARGE SCALE GENOMIC DNA]</scope>
    <source>
        <strain evidence="6 9">DSM 14702</strain>
    </source>
</reference>
<gene>
    <name evidence="6" type="ORF">SMALB_6576</name>
    <name evidence="7" type="ORF">SMF913_28182</name>
</gene>
<proteinExistence type="predicted"/>
<organism evidence="7 8">
    <name type="scientific">Streptomyces malaysiensis</name>
    <dbReference type="NCBI Taxonomy" id="92644"/>
    <lineage>
        <taxon>Bacteria</taxon>
        <taxon>Bacillati</taxon>
        <taxon>Actinomycetota</taxon>
        <taxon>Actinomycetes</taxon>
        <taxon>Kitasatosporales</taxon>
        <taxon>Streptomycetaceae</taxon>
        <taxon>Streptomyces</taxon>
        <taxon>Streptomyces violaceusniger group</taxon>
    </lineage>
</organism>
<keyword evidence="2" id="KW-0238">DNA-binding</keyword>
<reference evidence="7 8" key="1">
    <citation type="submission" date="2015-09" db="EMBL/GenBank/DDBJ databases">
        <title>Genome sequence, genome mining and natural product profiling of a biocontrol bacterium Streptomyces malaysiensis F913.</title>
        <authorList>
            <person name="Xu Y."/>
            <person name="Wei J."/>
            <person name="Xie J."/>
            <person name="Li T."/>
            <person name="Zhou Z."/>
        </authorList>
    </citation>
    <scope>NUCLEOTIDE SEQUENCE [LARGE SCALE GENOMIC DNA]</scope>
    <source>
        <strain evidence="7 8">F913</strain>
    </source>
</reference>
<evidence type="ECO:0000313" key="9">
    <source>
        <dbReference type="Proteomes" id="UP000536624"/>
    </source>
</evidence>
<dbReference type="GO" id="GO:0003700">
    <property type="term" value="F:DNA-binding transcription factor activity"/>
    <property type="evidence" value="ECO:0007669"/>
    <property type="project" value="InterPro"/>
</dbReference>
<dbReference type="PANTHER" id="PTHR33154">
    <property type="entry name" value="TRANSCRIPTIONAL REGULATOR, ARSR FAMILY"/>
    <property type="match status" value="1"/>
</dbReference>
<keyword evidence="3" id="KW-0804">Transcription</keyword>
<feature type="region of interest" description="Disordered" evidence="4">
    <location>
        <begin position="96"/>
        <end position="118"/>
    </location>
</feature>
<evidence type="ECO:0000259" key="5">
    <source>
        <dbReference type="PROSITE" id="PS50987"/>
    </source>
</evidence>
<dbReference type="SMART" id="SM00418">
    <property type="entry name" value="HTH_ARSR"/>
    <property type="match status" value="1"/>
</dbReference>
<dbReference type="InterPro" id="IPR051081">
    <property type="entry name" value="HTH_MetalResp_TranReg"/>
</dbReference>
<feature type="domain" description="HTH arsR-type" evidence="5">
    <location>
        <begin position="1"/>
        <end position="87"/>
    </location>
</feature>
<evidence type="ECO:0000313" key="8">
    <source>
        <dbReference type="Proteomes" id="UP000236520"/>
    </source>
</evidence>
<dbReference type="InterPro" id="IPR001845">
    <property type="entry name" value="HTH_ArsR_DNA-bd_dom"/>
</dbReference>
<dbReference type="Gene3D" id="1.10.10.10">
    <property type="entry name" value="Winged helix-like DNA-binding domain superfamily/Winged helix DNA-binding domain"/>
    <property type="match status" value="1"/>
</dbReference>
<dbReference type="InterPro" id="IPR011991">
    <property type="entry name" value="ArsR-like_HTH"/>
</dbReference>
<dbReference type="Pfam" id="PF01022">
    <property type="entry name" value="HTH_5"/>
    <property type="match status" value="1"/>
</dbReference>
<dbReference type="PANTHER" id="PTHR33154:SF33">
    <property type="entry name" value="TRANSCRIPTIONAL REPRESSOR SDPR"/>
    <property type="match status" value="1"/>
</dbReference>
<evidence type="ECO:0000256" key="1">
    <source>
        <dbReference type="ARBA" id="ARBA00023015"/>
    </source>
</evidence>
<dbReference type="GeneID" id="303174499"/>
<evidence type="ECO:0000313" key="7">
    <source>
        <dbReference type="EMBL" id="PNG92717.1"/>
    </source>
</evidence>
<sequence>MAIPFDVLAEPSRRQILDLLLERPRLVGELTEHLGLTQPGTSKHLRVLREAGLVRVRRDAQRRWYELCPEPLREVDAWLAPYRRLWTDRLDALERHLDTMPEPPAATGEPDAPDGEAP</sequence>
<dbReference type="EMBL" id="JAALLH010000001">
    <property type="protein sequence ID" value="NIY68483.1"/>
    <property type="molecule type" value="Genomic_DNA"/>
</dbReference>
<dbReference type="RefSeq" id="WP_069866600.1">
    <property type="nucleotide sequence ID" value="NZ_BAAAHF010000005.1"/>
</dbReference>
<dbReference type="CDD" id="cd00090">
    <property type="entry name" value="HTH_ARSR"/>
    <property type="match status" value="1"/>
</dbReference>
<dbReference type="NCBIfam" id="NF033788">
    <property type="entry name" value="HTH_metalloreg"/>
    <property type="match status" value="1"/>
</dbReference>
<keyword evidence="8" id="KW-1185">Reference proteome</keyword>
<evidence type="ECO:0000256" key="3">
    <source>
        <dbReference type="ARBA" id="ARBA00023163"/>
    </source>
</evidence>
<accession>A0A2J7YXF8</accession>
<keyword evidence="1" id="KW-0805">Transcription regulation</keyword>
<evidence type="ECO:0000256" key="4">
    <source>
        <dbReference type="SAM" id="MobiDB-lite"/>
    </source>
</evidence>
<dbReference type="GO" id="GO:0003677">
    <property type="term" value="F:DNA binding"/>
    <property type="evidence" value="ECO:0007669"/>
    <property type="project" value="UniProtKB-KW"/>
</dbReference>
<dbReference type="PROSITE" id="PS50987">
    <property type="entry name" value="HTH_ARSR_2"/>
    <property type="match status" value="1"/>
</dbReference>
<evidence type="ECO:0000256" key="2">
    <source>
        <dbReference type="ARBA" id="ARBA00023125"/>
    </source>
</evidence>
<dbReference type="SUPFAM" id="SSF46785">
    <property type="entry name" value="Winged helix' DNA-binding domain"/>
    <property type="match status" value="1"/>
</dbReference>
<dbReference type="EMBL" id="LJIW01000002">
    <property type="protein sequence ID" value="PNG92717.1"/>
    <property type="molecule type" value="Genomic_DNA"/>
</dbReference>
<comment type="caution">
    <text evidence="7">The sequence shown here is derived from an EMBL/GenBank/DDBJ whole genome shotgun (WGS) entry which is preliminary data.</text>
</comment>
<evidence type="ECO:0000313" key="6">
    <source>
        <dbReference type="EMBL" id="NIY68483.1"/>
    </source>
</evidence>